<feature type="chain" id="PRO_5013119952" description="Porin" evidence="1">
    <location>
        <begin position="22"/>
        <end position="377"/>
    </location>
</feature>
<dbReference type="Proteomes" id="UP000197003">
    <property type="component" value="Chromosome"/>
</dbReference>
<gene>
    <name evidence="2" type="ORF">B9G79_07310</name>
</gene>
<dbReference type="EMBL" id="CP020946">
    <property type="protein sequence ID" value="ASD63394.1"/>
    <property type="molecule type" value="Genomic_DNA"/>
</dbReference>
<keyword evidence="1" id="KW-0732">Signal</keyword>
<accession>A0A1Z3N7E5</accession>
<dbReference type="OrthoDB" id="5288604at2"/>
<dbReference type="AlphaFoldDB" id="A0A1Z3N7E5"/>
<evidence type="ECO:0008006" key="4">
    <source>
        <dbReference type="Google" id="ProtNLM"/>
    </source>
</evidence>
<evidence type="ECO:0000313" key="3">
    <source>
        <dbReference type="Proteomes" id="UP000197003"/>
    </source>
</evidence>
<name>A0A1Z3N7E5_BDEBC</name>
<evidence type="ECO:0000313" key="2">
    <source>
        <dbReference type="EMBL" id="ASD63394.1"/>
    </source>
</evidence>
<feature type="signal peptide" evidence="1">
    <location>
        <begin position="1"/>
        <end position="21"/>
    </location>
</feature>
<evidence type="ECO:0000256" key="1">
    <source>
        <dbReference type="SAM" id="SignalP"/>
    </source>
</evidence>
<protein>
    <recommendedName>
        <fullName evidence="4">Porin</fullName>
    </recommendedName>
</protein>
<dbReference type="RefSeq" id="WP_088564935.1">
    <property type="nucleotide sequence ID" value="NZ_CP020946.1"/>
</dbReference>
<proteinExistence type="predicted"/>
<organism evidence="2 3">
    <name type="scientific">Bdellovibrio bacteriovorus</name>
    <dbReference type="NCBI Taxonomy" id="959"/>
    <lineage>
        <taxon>Bacteria</taxon>
        <taxon>Pseudomonadati</taxon>
        <taxon>Bdellovibrionota</taxon>
        <taxon>Bdellovibrionia</taxon>
        <taxon>Bdellovibrionales</taxon>
        <taxon>Pseudobdellovibrionaceae</taxon>
        <taxon>Bdellovibrio</taxon>
    </lineage>
</organism>
<reference evidence="2 3" key="1">
    <citation type="submission" date="2017-04" db="EMBL/GenBank/DDBJ databases">
        <title>Whole genome sequence of Bdellovibrio bacteriovorus strain SSB218315.</title>
        <authorList>
            <person name="Oyedara O."/>
            <person name="Rodriguez-Perez M.A."/>
        </authorList>
    </citation>
    <scope>NUCLEOTIDE SEQUENCE [LARGE SCALE GENOMIC DNA]</scope>
    <source>
        <strain evidence="2 3">SSB218315</strain>
    </source>
</reference>
<sequence length="377" mass="41861">MKRTALSTLCLILILTAQSYAQSQISAAMPETKESSRFDAEWRLRLAGSDVHDERSQSKVVDIRTDIKAKYLLSRSLQLDIQPSLRLQSGQTQSVDGADRAENKIILNQAAAHYLPFSALRLSAGALNQRHMHTNLLVDGIAFPAARLEALMKAGLTKTSLSVESAIPTSTSLSTNTKELEKTPSLNTAALKFQVQAAQNLFWKSSVGYFMYNNLPSAVAQQSNLLGNEVEKLSEAQYAFMYKYEGIEAATEFEFPVFSLFDFRAGGEYLQNTKAPSDQNTATRYFAAGEFHFGKNTDLVIEGSYFSIAPEAAVAYFNAGGFETNRVGYSAESYLSFKKEGFNIGVKYTDSEVMFNRDPQSREKTLMIKLETFYANI</sequence>